<dbReference type="GO" id="GO:0005576">
    <property type="term" value="C:extracellular region"/>
    <property type="evidence" value="ECO:0007669"/>
    <property type="project" value="UniProtKB-SubCell"/>
</dbReference>
<proteinExistence type="predicted"/>
<evidence type="ECO:0000313" key="6">
    <source>
        <dbReference type="EMBL" id="VTJ64284.1"/>
    </source>
</evidence>
<evidence type="ECO:0000256" key="2">
    <source>
        <dbReference type="ARBA" id="ARBA00022525"/>
    </source>
</evidence>
<keyword evidence="2" id="KW-0964">Secreted</keyword>
<feature type="region of interest" description="Disordered" evidence="3">
    <location>
        <begin position="1"/>
        <end position="39"/>
    </location>
</feature>
<evidence type="ECO:0000256" key="1">
    <source>
        <dbReference type="ARBA" id="ARBA00004613"/>
    </source>
</evidence>
<feature type="compositionally biased region" description="Basic and acidic residues" evidence="3">
    <location>
        <begin position="92"/>
        <end position="107"/>
    </location>
</feature>
<protein>
    <submittedName>
        <fullName evidence="6">Uncharacterized protein</fullName>
    </submittedName>
</protein>
<evidence type="ECO:0000259" key="5">
    <source>
        <dbReference type="Pfam" id="PF19236"/>
    </source>
</evidence>
<dbReference type="Gene3D" id="2.60.120.830">
    <property type="match status" value="1"/>
</dbReference>
<dbReference type="InterPro" id="IPR010294">
    <property type="entry name" value="ADAMTS_spacer1"/>
</dbReference>
<dbReference type="GO" id="GO:0004222">
    <property type="term" value="F:metalloendopeptidase activity"/>
    <property type="evidence" value="ECO:0007669"/>
    <property type="project" value="TreeGrafter"/>
</dbReference>
<comment type="caution">
    <text evidence="6">The sequence shown here is derived from an EMBL/GenBank/DDBJ whole genome shotgun (WGS) entry which is preliminary data.</text>
</comment>
<feature type="region of interest" description="Disordered" evidence="3">
    <location>
        <begin position="92"/>
        <end position="136"/>
    </location>
</feature>
<organism evidence="6 7">
    <name type="scientific">Marmota monax</name>
    <name type="common">Woodchuck</name>
    <dbReference type="NCBI Taxonomy" id="9995"/>
    <lineage>
        <taxon>Eukaryota</taxon>
        <taxon>Metazoa</taxon>
        <taxon>Chordata</taxon>
        <taxon>Craniata</taxon>
        <taxon>Vertebrata</taxon>
        <taxon>Euteleostomi</taxon>
        <taxon>Mammalia</taxon>
        <taxon>Eutheria</taxon>
        <taxon>Euarchontoglires</taxon>
        <taxon>Glires</taxon>
        <taxon>Rodentia</taxon>
        <taxon>Sciuromorpha</taxon>
        <taxon>Sciuridae</taxon>
        <taxon>Xerinae</taxon>
        <taxon>Marmotini</taxon>
        <taxon>Marmota</taxon>
    </lineage>
</organism>
<reference evidence="6" key="1">
    <citation type="submission" date="2019-04" db="EMBL/GenBank/DDBJ databases">
        <authorList>
            <person name="Alioto T."/>
            <person name="Alioto T."/>
        </authorList>
    </citation>
    <scope>NUCLEOTIDE SEQUENCE [LARGE SCALE GENOMIC DNA]</scope>
</reference>
<comment type="subcellular location">
    <subcellularLocation>
        <location evidence="1">Secreted</location>
    </subcellularLocation>
</comment>
<dbReference type="Pfam" id="PF19236">
    <property type="entry name" value="ADAMTS_CR_3"/>
    <property type="match status" value="1"/>
</dbReference>
<feature type="domain" description="ADAMTS/ADAMTS-like cysteine-rich" evidence="5">
    <location>
        <begin position="160"/>
        <end position="259"/>
    </location>
</feature>
<name>A0A5E4B3U9_MARMO</name>
<dbReference type="GO" id="GO:0030198">
    <property type="term" value="P:extracellular matrix organization"/>
    <property type="evidence" value="ECO:0007669"/>
    <property type="project" value="InterPro"/>
</dbReference>
<dbReference type="PANTHER" id="PTHR13723:SF140">
    <property type="entry name" value="A DISINTEGRIN AND METALLOPROTEINASE WITH THROMBOSPONDIN MOTIFS 16"/>
    <property type="match status" value="1"/>
</dbReference>
<dbReference type="InterPro" id="IPR045371">
    <property type="entry name" value="ADAMTS_CR_3"/>
</dbReference>
<dbReference type="InterPro" id="IPR013273">
    <property type="entry name" value="ADAMTS/ADAMTS-like"/>
</dbReference>
<keyword evidence="7" id="KW-1185">Reference proteome</keyword>
<dbReference type="GO" id="GO:0006508">
    <property type="term" value="P:proteolysis"/>
    <property type="evidence" value="ECO:0007669"/>
    <property type="project" value="TreeGrafter"/>
</dbReference>
<dbReference type="EMBL" id="CABDUW010000261">
    <property type="protein sequence ID" value="VTJ64284.1"/>
    <property type="molecule type" value="Genomic_DNA"/>
</dbReference>
<dbReference type="FunFam" id="2.60.120.830:FF:000001">
    <property type="entry name" value="A disintegrin and metalloproteinase with thrombospondin motifs 1"/>
    <property type="match status" value="1"/>
</dbReference>
<dbReference type="InterPro" id="IPR050439">
    <property type="entry name" value="ADAMTS_ADAMTS-like"/>
</dbReference>
<sequence>MVTKAPGPPMDIGRTGLPGPPAPGPAGEECLTETASAPIPDPSGRTLLLLLSAKPEAGMTCPLSSQALAPRLLAPAPGPVVPFTGPCMLPCHREAGPGKEQGQESKALDQQSQLSLGKPPLPSGSPPGDWTPSHGGKFCEGPTRTVKLCNSQPCPQDSVDFRAAQCAAYNSQRFRGWHYKWKPYTQVADQDLCKLYCIAEGFDFFFSLSNKVKDGTPCSEDSRNVCVDGICERVGCDNILGSDAAEDSCGVCKGNNSDCTTHRGVYTTHHHTNQYYHVVTLPPGARSIRIYEMNTSTSYICVRNALKRYYLNGHWTVDWPGRYEFAGTTFRYRRSYKEPESLTAAGPTNETLMVELLFQGRNPGISWEYSVPRLGAEKKPIAQPSYTWAIVRSECSVSCGGGQMATKEGCYRDLKFQVNTSFCNPKTRPITGLVSCKVSACPPRYTVQGVIGGPKSAPQEVLTTSFQRIATERRVDKSSLNKSYLCAGLWLGVGMETISEFEELGISPVMTRDSLGRSRPPRTAAYSAAGDHLISPRDLPQSWFLDHHVPPGQLHVIPGWPALHVGLRTARVQQEHQFWTWRVGPMQALQESEEQEPQGS</sequence>
<dbReference type="Pfam" id="PF05986">
    <property type="entry name" value="ADAMTS_spacer1"/>
    <property type="match status" value="1"/>
</dbReference>
<feature type="domain" description="ADAMTS/ADAMTS-like Spacer 1" evidence="4">
    <location>
        <begin position="261"/>
        <end position="372"/>
    </location>
</feature>
<accession>A0A5E4B3U9</accession>
<evidence type="ECO:0000259" key="4">
    <source>
        <dbReference type="Pfam" id="PF05986"/>
    </source>
</evidence>
<dbReference type="GO" id="GO:0031012">
    <property type="term" value="C:extracellular matrix"/>
    <property type="evidence" value="ECO:0007669"/>
    <property type="project" value="TreeGrafter"/>
</dbReference>
<dbReference type="PRINTS" id="PR01857">
    <property type="entry name" value="ADAMTSFAMILY"/>
</dbReference>
<dbReference type="PANTHER" id="PTHR13723">
    <property type="entry name" value="ADAMTS A DISINTEGRIN AND METALLOPROTEASE WITH THROMBOSPONDIN MOTIFS PROTEASE"/>
    <property type="match status" value="1"/>
</dbReference>
<dbReference type="Proteomes" id="UP000335636">
    <property type="component" value="Unassembled WGS sequence"/>
</dbReference>
<dbReference type="AlphaFoldDB" id="A0A5E4B3U9"/>
<evidence type="ECO:0000313" key="7">
    <source>
        <dbReference type="Proteomes" id="UP000335636"/>
    </source>
</evidence>
<evidence type="ECO:0000256" key="3">
    <source>
        <dbReference type="SAM" id="MobiDB-lite"/>
    </source>
</evidence>
<gene>
    <name evidence="6" type="ORF">MONAX_5E011910</name>
</gene>